<dbReference type="OrthoDB" id="601690at2"/>
<sequence>MGKNYNTIRLRFSLRLNLLICMLLLSGFTASAQLSDFEVNIATTDVTCAGNGTMTFTVNNQTPGSTLEFFVYLLPNTTSSVASTNNSLSINGLAAGSYQVVAVQTLGSDSNNFTISPVVIDNEVVPITFNISTIAHNCDAGGDLIVNVLTGTATLFEISAGPVTVPPQASNTFTGLPEGLYNIRVFDECGNGTVVTFTVNFDPAPITISQPAYNTTSTGDCNTVTVTNSISYPEGTDITYPVTVQYTIYPSGGGAPTVSTQTFNSGFPNILEFSDVFPINAADPYSYDLLITNGCGNTFSLNNLVVNPTPTISLSKIPLPCGFYYISATASQYTQEYTVTFIDPPVGFTPSAYNSGHPGPFDTSNILYGGETQEVPEGLYKVQITDICTRTSAVATLSIINKIPVLSTSGTNSSCNENAGKITIAIPDRAIVFAEIVVAPAAYEAMFALPSNVSSFINAAGKLIVTDLPVGTYKLNITDECGHPYEDIEVIVPPFTDLPFVATAYADCNVGIGAVRVNSGNGKITQLSIIQAPAAFGSVPQNVSGNINSSGVLLMDSLPVGDYVFQGTDVCGDVKTVPVTITGYQPSGSATFTFSPYCNSFEITMSDADASSNAPTYWLQMLVPGTTDQWMHPDTSVVYAEGTMPNATNSLTLVNNSVTTNLQYFGTFRIVKAFTSIGNGTSNKLCIEVLGDSFDYQYAVTINNVYDVSCLSPGNIYIEATGIAPLLYRITEINGVPTIIENGTSNIFSGLSANVYTFQVENACGEQESITKNISTLPDLVEVTQPDNIAICRDGNEAVYQEFDLSLQNATILGSQSPNSYTVTYYASQANAEDEVNPLPYLYTNTSNPQTIYARVVHNNVQLCSKFVEFKIEVALKPQLNVDEDRFICDTEDHITIGVNAGFDAYYWPATQETTSSINVTEPGSYTVTVTKNYETGPCSSDATIIVTPSISPGPITVVTEDWTDDYNTITVFVDGGGTYEYSLNNDDYQESPVFTDLSAGVYTVYVRDIGGCGIREKEVALLNYPKFFTPNGDGVHETWRIPNSYYEPGMVVYIYDRFGKIITSLSYKNTGWDGTYDGKQLPSTDYWFMVKRRDGRIHKGHFAMVR</sequence>
<feature type="signal peptide" evidence="1">
    <location>
        <begin position="1"/>
        <end position="32"/>
    </location>
</feature>
<dbReference type="NCBIfam" id="TIGR04131">
    <property type="entry name" value="Bac_Flav_CTERM"/>
    <property type="match status" value="1"/>
</dbReference>
<comment type="caution">
    <text evidence="2">The sequence shown here is derived from an EMBL/GenBank/DDBJ whole genome shotgun (WGS) entry which is preliminary data.</text>
</comment>
<dbReference type="AlphaFoldDB" id="A0A0A2MHG9"/>
<dbReference type="InterPro" id="IPR026341">
    <property type="entry name" value="T9SS_type_B"/>
</dbReference>
<protein>
    <recommendedName>
        <fullName evidence="4">T9SS type B sorting domain-containing protein</fullName>
    </recommendedName>
</protein>
<dbReference type="Pfam" id="PF13585">
    <property type="entry name" value="CHU_C"/>
    <property type="match status" value="1"/>
</dbReference>
<dbReference type="Proteomes" id="UP000030111">
    <property type="component" value="Unassembled WGS sequence"/>
</dbReference>
<feature type="chain" id="PRO_5001991432" description="T9SS type B sorting domain-containing protein" evidence="1">
    <location>
        <begin position="33"/>
        <end position="1107"/>
    </location>
</feature>
<keyword evidence="3" id="KW-1185">Reference proteome</keyword>
<dbReference type="EMBL" id="JRLY01000035">
    <property type="protein sequence ID" value="KGO90918.1"/>
    <property type="molecule type" value="Genomic_DNA"/>
</dbReference>
<dbReference type="eggNOG" id="COG3291">
    <property type="taxonomic scope" value="Bacteria"/>
</dbReference>
<reference evidence="2 3" key="1">
    <citation type="submission" date="2013-09" db="EMBL/GenBank/DDBJ databases">
        <authorList>
            <person name="Zeng Z."/>
            <person name="Chen C."/>
        </authorList>
    </citation>
    <scope>NUCLEOTIDE SEQUENCE [LARGE SCALE GENOMIC DNA]</scope>
    <source>
        <strain evidence="2 3">WB 4.1-42</strain>
    </source>
</reference>
<accession>A0A0A2MHG9</accession>
<gene>
    <name evidence="2" type="ORF">Q766_20870</name>
</gene>
<evidence type="ECO:0008006" key="4">
    <source>
        <dbReference type="Google" id="ProtNLM"/>
    </source>
</evidence>
<dbReference type="STRING" id="1121898.GCA_000422725_01872"/>
<name>A0A0A2MHG9_9FLAO</name>
<proteinExistence type="predicted"/>
<organism evidence="2 3">
    <name type="scientific">Flavobacterium subsaxonicum WB 4.1-42 = DSM 21790</name>
    <dbReference type="NCBI Taxonomy" id="1121898"/>
    <lineage>
        <taxon>Bacteria</taxon>
        <taxon>Pseudomonadati</taxon>
        <taxon>Bacteroidota</taxon>
        <taxon>Flavobacteriia</taxon>
        <taxon>Flavobacteriales</taxon>
        <taxon>Flavobacteriaceae</taxon>
        <taxon>Flavobacterium</taxon>
    </lineage>
</organism>
<evidence type="ECO:0000256" key="1">
    <source>
        <dbReference type="SAM" id="SignalP"/>
    </source>
</evidence>
<evidence type="ECO:0000313" key="3">
    <source>
        <dbReference type="Proteomes" id="UP000030111"/>
    </source>
</evidence>
<dbReference type="eggNOG" id="COG1361">
    <property type="taxonomic scope" value="Bacteria"/>
</dbReference>
<evidence type="ECO:0000313" key="2">
    <source>
        <dbReference type="EMBL" id="KGO90918.1"/>
    </source>
</evidence>
<keyword evidence="1" id="KW-0732">Signal</keyword>